<keyword evidence="2 5" id="KW-0808">Transferase</keyword>
<evidence type="ECO:0000256" key="2">
    <source>
        <dbReference type="ARBA" id="ARBA00022679"/>
    </source>
</evidence>
<evidence type="ECO:0000259" key="4">
    <source>
        <dbReference type="Pfam" id="PF13439"/>
    </source>
</evidence>
<dbReference type="SUPFAM" id="SSF53756">
    <property type="entry name" value="UDP-Glycosyltransferase/glycogen phosphorylase"/>
    <property type="match status" value="1"/>
</dbReference>
<evidence type="ECO:0000256" key="1">
    <source>
        <dbReference type="ARBA" id="ARBA00022676"/>
    </source>
</evidence>
<dbReference type="AlphaFoldDB" id="A0A1Y5NXU4"/>
<gene>
    <name evidence="5" type="ORF">MIPYR_100049</name>
</gene>
<proteinExistence type="predicted"/>
<dbReference type="GO" id="GO:0016757">
    <property type="term" value="F:glycosyltransferase activity"/>
    <property type="evidence" value="ECO:0007669"/>
    <property type="project" value="UniProtKB-KW"/>
</dbReference>
<accession>A0A1Y5NXU4</accession>
<evidence type="ECO:0000259" key="3">
    <source>
        <dbReference type="Pfam" id="PF00534"/>
    </source>
</evidence>
<feature type="domain" description="Glycosyl transferase family 1" evidence="3">
    <location>
        <begin position="192"/>
        <end position="343"/>
    </location>
</feature>
<protein>
    <submittedName>
        <fullName evidence="5">Glycosyltransferase</fullName>
    </submittedName>
</protein>
<sequence>MPTVLFVHPGTELFGSDRMLLESVIASVGSGYRTVVAVPSGGPLIAELRDAGAEVVIVPMLVLRKALLRPRGWPELARLSLRGWAAAWRLLRRLRPDIIYVNTVTIPQWPVAGNMMSIPVVSHVHEAEASGSRAVNAGLYMPHTWATSVLVNSDFSRNTVARSLPRLGARAQVVYNGVASPPHPTNPRATIDGPLRVLYVGRLSPRKGPDLLIEAARLLDERGIDTRIDLVGSAFDGYQWYEHQLADRITAAGFTGRVVLHGFHADIWPFLEAADVLVVPSRVDEPFGNTAVEGVLALRPIIASDTSGLREAAGGHSTAFLAQPDSARAIADALQRIIDEWSTVRDEVHASARSAAERHSPTAYREQIADVLRAAGRPSGRRSETPTRDT</sequence>
<keyword evidence="1" id="KW-0328">Glycosyltransferase</keyword>
<dbReference type="EMBL" id="FLQR01000002">
    <property type="protein sequence ID" value="SBS71203.1"/>
    <property type="molecule type" value="Genomic_DNA"/>
</dbReference>
<evidence type="ECO:0000313" key="5">
    <source>
        <dbReference type="EMBL" id="SBS71203.1"/>
    </source>
</evidence>
<reference evidence="5" key="1">
    <citation type="submission" date="2016-03" db="EMBL/GenBank/DDBJ databases">
        <authorList>
            <person name="Ploux O."/>
        </authorList>
    </citation>
    <scope>NUCLEOTIDE SEQUENCE</scope>
    <source>
        <strain evidence="5">UC1</strain>
    </source>
</reference>
<dbReference type="Pfam" id="PF13439">
    <property type="entry name" value="Glyco_transf_4"/>
    <property type="match status" value="1"/>
</dbReference>
<name>A0A1Y5NXU4_9MICO</name>
<organism evidence="5">
    <name type="scientific">uncultured Microbacterium sp</name>
    <dbReference type="NCBI Taxonomy" id="191216"/>
    <lineage>
        <taxon>Bacteria</taxon>
        <taxon>Bacillati</taxon>
        <taxon>Actinomycetota</taxon>
        <taxon>Actinomycetes</taxon>
        <taxon>Micrococcales</taxon>
        <taxon>Microbacteriaceae</taxon>
        <taxon>Microbacterium</taxon>
        <taxon>environmental samples</taxon>
    </lineage>
</organism>
<dbReference type="CDD" id="cd03811">
    <property type="entry name" value="GT4_GT28_WabH-like"/>
    <property type="match status" value="1"/>
</dbReference>
<feature type="domain" description="Glycosyltransferase subfamily 4-like N-terminal" evidence="4">
    <location>
        <begin position="29"/>
        <end position="178"/>
    </location>
</feature>
<dbReference type="PANTHER" id="PTHR12526">
    <property type="entry name" value="GLYCOSYLTRANSFERASE"/>
    <property type="match status" value="1"/>
</dbReference>
<dbReference type="Pfam" id="PF00534">
    <property type="entry name" value="Glycos_transf_1"/>
    <property type="match status" value="1"/>
</dbReference>
<dbReference type="RefSeq" id="WP_295574071.1">
    <property type="nucleotide sequence ID" value="NZ_FLQR01000002.1"/>
</dbReference>
<dbReference type="InterPro" id="IPR001296">
    <property type="entry name" value="Glyco_trans_1"/>
</dbReference>
<dbReference type="Gene3D" id="3.40.50.2000">
    <property type="entry name" value="Glycogen Phosphorylase B"/>
    <property type="match status" value="2"/>
</dbReference>
<dbReference type="InterPro" id="IPR028098">
    <property type="entry name" value="Glyco_trans_4-like_N"/>
</dbReference>